<name>A0ABP4VZ85_9ACTN</name>
<evidence type="ECO:0000259" key="5">
    <source>
        <dbReference type="PROSITE" id="PS50931"/>
    </source>
</evidence>
<sequence length="319" mass="34414">MGTRLPDRQERTDLRSLEWLIAVAEQGSIGGAARALGVRQPSVTERLGRLERQLHLPLLERTPRGTSLTEEGAAVADWARQLLDASDRLEVGVAALRRRTNSQLRISASMTIAEYLLPDWLTDLRNRSPGLSVALRMCNSTEVARDVLEGGADLGFVEGPCLPTGLRVRPVGSDELVVVVPAGHPWTRRPVRATELVEVPLVMRERGSGTRDTFDRAVSSVVGRMPVSRLELGSTAAIKAAVLAGQGIGVLSGLAAADDLRNGTLVRVQLEGVDLRRRLRLIWRSGSQLSDPAARLASCVVAGRQGRTGGFAHRDRALG</sequence>
<comment type="caution">
    <text evidence="6">The sequence shown here is derived from an EMBL/GenBank/DDBJ whole genome shotgun (WGS) entry which is preliminary data.</text>
</comment>
<dbReference type="Pfam" id="PF03466">
    <property type="entry name" value="LysR_substrate"/>
    <property type="match status" value="1"/>
</dbReference>
<organism evidence="6 7">
    <name type="scientific">Luedemannella helvata</name>
    <dbReference type="NCBI Taxonomy" id="349315"/>
    <lineage>
        <taxon>Bacteria</taxon>
        <taxon>Bacillati</taxon>
        <taxon>Actinomycetota</taxon>
        <taxon>Actinomycetes</taxon>
        <taxon>Micromonosporales</taxon>
        <taxon>Micromonosporaceae</taxon>
        <taxon>Luedemannella</taxon>
    </lineage>
</organism>
<dbReference type="Gene3D" id="1.10.10.10">
    <property type="entry name" value="Winged helix-like DNA-binding domain superfamily/Winged helix DNA-binding domain"/>
    <property type="match status" value="1"/>
</dbReference>
<dbReference type="Gene3D" id="3.40.190.10">
    <property type="entry name" value="Periplasmic binding protein-like II"/>
    <property type="match status" value="2"/>
</dbReference>
<protein>
    <submittedName>
        <fullName evidence="6">LysR family transcriptional regulator</fullName>
    </submittedName>
</protein>
<evidence type="ECO:0000256" key="2">
    <source>
        <dbReference type="ARBA" id="ARBA00023015"/>
    </source>
</evidence>
<keyword evidence="7" id="KW-1185">Reference proteome</keyword>
<feature type="domain" description="HTH lysR-type" evidence="5">
    <location>
        <begin position="12"/>
        <end position="69"/>
    </location>
</feature>
<dbReference type="RefSeq" id="WP_344077074.1">
    <property type="nucleotide sequence ID" value="NZ_BAAALS010000003.1"/>
</dbReference>
<keyword evidence="3" id="KW-0238">DNA-binding</keyword>
<dbReference type="Pfam" id="PF00126">
    <property type="entry name" value="HTH_1"/>
    <property type="match status" value="1"/>
</dbReference>
<dbReference type="InterPro" id="IPR036388">
    <property type="entry name" value="WH-like_DNA-bd_sf"/>
</dbReference>
<dbReference type="Proteomes" id="UP001500655">
    <property type="component" value="Unassembled WGS sequence"/>
</dbReference>
<dbReference type="InterPro" id="IPR005119">
    <property type="entry name" value="LysR_subst-bd"/>
</dbReference>
<accession>A0ABP4VZ85</accession>
<dbReference type="InterPro" id="IPR036390">
    <property type="entry name" value="WH_DNA-bd_sf"/>
</dbReference>
<dbReference type="InterPro" id="IPR000847">
    <property type="entry name" value="LysR_HTH_N"/>
</dbReference>
<dbReference type="EMBL" id="BAAALS010000003">
    <property type="protein sequence ID" value="GAA1740156.1"/>
    <property type="molecule type" value="Genomic_DNA"/>
</dbReference>
<comment type="similarity">
    <text evidence="1">Belongs to the LysR transcriptional regulatory family.</text>
</comment>
<dbReference type="PROSITE" id="PS50931">
    <property type="entry name" value="HTH_LYSR"/>
    <property type="match status" value="1"/>
</dbReference>
<evidence type="ECO:0000256" key="3">
    <source>
        <dbReference type="ARBA" id="ARBA00023125"/>
    </source>
</evidence>
<reference evidence="7" key="1">
    <citation type="journal article" date="2019" name="Int. J. Syst. Evol. Microbiol.">
        <title>The Global Catalogue of Microorganisms (GCM) 10K type strain sequencing project: providing services to taxonomists for standard genome sequencing and annotation.</title>
        <authorList>
            <consortium name="The Broad Institute Genomics Platform"/>
            <consortium name="The Broad Institute Genome Sequencing Center for Infectious Disease"/>
            <person name="Wu L."/>
            <person name="Ma J."/>
        </authorList>
    </citation>
    <scope>NUCLEOTIDE SEQUENCE [LARGE SCALE GENOMIC DNA]</scope>
    <source>
        <strain evidence="7">JCM 13249</strain>
    </source>
</reference>
<evidence type="ECO:0000256" key="1">
    <source>
        <dbReference type="ARBA" id="ARBA00009437"/>
    </source>
</evidence>
<dbReference type="PANTHER" id="PTHR30126:SF39">
    <property type="entry name" value="HTH-TYPE TRANSCRIPTIONAL REGULATOR CYSL"/>
    <property type="match status" value="1"/>
</dbReference>
<dbReference type="PANTHER" id="PTHR30126">
    <property type="entry name" value="HTH-TYPE TRANSCRIPTIONAL REGULATOR"/>
    <property type="match status" value="1"/>
</dbReference>
<evidence type="ECO:0000256" key="4">
    <source>
        <dbReference type="ARBA" id="ARBA00023163"/>
    </source>
</evidence>
<dbReference type="SUPFAM" id="SSF46785">
    <property type="entry name" value="Winged helix' DNA-binding domain"/>
    <property type="match status" value="1"/>
</dbReference>
<gene>
    <name evidence="6" type="ORF">GCM10009681_08790</name>
</gene>
<evidence type="ECO:0000313" key="6">
    <source>
        <dbReference type="EMBL" id="GAA1740156.1"/>
    </source>
</evidence>
<dbReference type="SUPFAM" id="SSF53850">
    <property type="entry name" value="Periplasmic binding protein-like II"/>
    <property type="match status" value="1"/>
</dbReference>
<proteinExistence type="inferred from homology"/>
<evidence type="ECO:0000313" key="7">
    <source>
        <dbReference type="Proteomes" id="UP001500655"/>
    </source>
</evidence>
<keyword evidence="4" id="KW-0804">Transcription</keyword>
<keyword evidence="2" id="KW-0805">Transcription regulation</keyword>